<evidence type="ECO:0000256" key="2">
    <source>
        <dbReference type="ARBA" id="ARBA00023125"/>
    </source>
</evidence>
<evidence type="ECO:0000313" key="6">
    <source>
        <dbReference type="Proteomes" id="UP000009222"/>
    </source>
</evidence>
<dbReference type="GO" id="GO:0045892">
    <property type="term" value="P:negative regulation of DNA-templated transcription"/>
    <property type="evidence" value="ECO:0007669"/>
    <property type="project" value="TreeGrafter"/>
</dbReference>
<dbReference type="SUPFAM" id="SSF64288">
    <property type="entry name" value="Chorismate lyase-like"/>
    <property type="match status" value="1"/>
</dbReference>
<dbReference type="PANTHER" id="PTHR44846">
    <property type="entry name" value="MANNOSYL-D-GLYCERATE TRANSPORT/METABOLISM SYSTEM REPRESSOR MNGR-RELATED"/>
    <property type="match status" value="1"/>
</dbReference>
<keyword evidence="2" id="KW-0238">DNA-binding</keyword>
<accession>F5YGE2</accession>
<dbReference type="InterPro" id="IPR011663">
    <property type="entry name" value="UTRA"/>
</dbReference>
<dbReference type="FunCoup" id="F5YGE2">
    <property type="interactions" value="82"/>
</dbReference>
<dbReference type="GO" id="GO:0003700">
    <property type="term" value="F:DNA-binding transcription factor activity"/>
    <property type="evidence" value="ECO:0007669"/>
    <property type="project" value="InterPro"/>
</dbReference>
<dbReference type="CDD" id="cd07377">
    <property type="entry name" value="WHTH_GntR"/>
    <property type="match status" value="1"/>
</dbReference>
<dbReference type="PANTHER" id="PTHR44846:SF1">
    <property type="entry name" value="MANNOSYL-D-GLYCERATE TRANSPORT_METABOLISM SYSTEM REPRESSOR MNGR-RELATED"/>
    <property type="match status" value="1"/>
</dbReference>
<name>F5YGE2_LEAAZ</name>
<dbReference type="InterPro" id="IPR028978">
    <property type="entry name" value="Chorismate_lyase_/UTRA_dom_sf"/>
</dbReference>
<dbReference type="InterPro" id="IPR000524">
    <property type="entry name" value="Tscrpt_reg_HTH_GntR"/>
</dbReference>
<protein>
    <submittedName>
        <fullName evidence="5">Transcriptional regulator, GntR family</fullName>
    </submittedName>
</protein>
<proteinExistence type="predicted"/>
<dbReference type="Pfam" id="PF07702">
    <property type="entry name" value="UTRA"/>
    <property type="match status" value="1"/>
</dbReference>
<evidence type="ECO:0000259" key="4">
    <source>
        <dbReference type="PROSITE" id="PS50949"/>
    </source>
</evidence>
<sequence>MAQSDDTVFDRNKPISLYYQLQEKLSQKIQSGEWKSGQKIPTETELCSIYGLSRITVRKAVEELVHEGRLIRFQGKGTFVASINFEQKLSKFYSFSEALKKKGKNEHVKMLSFDIIKSDAATAAHLGLGEDAVFYKITRLRMVDDTAYTVETSLIPHALCPRLAEKSIIEKGLYNSMADDGVVPKRIVEKFRAAAIRAYEAKYMDLKIGTPAIHLERTTYDSTRIIEYCVSIVRGDFFTYTVEMKS</sequence>
<dbReference type="InterPro" id="IPR050679">
    <property type="entry name" value="Bact_HTH_transcr_reg"/>
</dbReference>
<dbReference type="FunFam" id="1.10.10.10:FF:000079">
    <property type="entry name" value="GntR family transcriptional regulator"/>
    <property type="match status" value="1"/>
</dbReference>
<keyword evidence="6" id="KW-1185">Reference proteome</keyword>
<dbReference type="PRINTS" id="PR00035">
    <property type="entry name" value="HTHGNTR"/>
</dbReference>
<dbReference type="EMBL" id="CP001841">
    <property type="protein sequence ID" value="AEF82210.1"/>
    <property type="molecule type" value="Genomic_DNA"/>
</dbReference>
<dbReference type="Gene3D" id="1.10.10.10">
    <property type="entry name" value="Winged helix-like DNA-binding domain superfamily/Winged helix DNA-binding domain"/>
    <property type="match status" value="1"/>
</dbReference>
<feature type="domain" description="HTH gntR-type" evidence="4">
    <location>
        <begin position="15"/>
        <end position="83"/>
    </location>
</feature>
<dbReference type="SMART" id="SM00345">
    <property type="entry name" value="HTH_GNTR"/>
    <property type="match status" value="1"/>
</dbReference>
<dbReference type="GO" id="GO:0003677">
    <property type="term" value="F:DNA binding"/>
    <property type="evidence" value="ECO:0007669"/>
    <property type="project" value="UniProtKB-KW"/>
</dbReference>
<dbReference type="Proteomes" id="UP000009222">
    <property type="component" value="Chromosome"/>
</dbReference>
<evidence type="ECO:0000256" key="1">
    <source>
        <dbReference type="ARBA" id="ARBA00023015"/>
    </source>
</evidence>
<dbReference type="InterPro" id="IPR036388">
    <property type="entry name" value="WH-like_DNA-bd_sf"/>
</dbReference>
<dbReference type="RefSeq" id="WP_015713138.1">
    <property type="nucleotide sequence ID" value="NC_015577.1"/>
</dbReference>
<keyword evidence="1" id="KW-0805">Transcription regulation</keyword>
<dbReference type="Pfam" id="PF00392">
    <property type="entry name" value="GntR"/>
    <property type="match status" value="1"/>
</dbReference>
<dbReference type="Gene3D" id="3.40.1410.10">
    <property type="entry name" value="Chorismate lyase-like"/>
    <property type="match status" value="1"/>
</dbReference>
<reference evidence="6" key="1">
    <citation type="submission" date="2009-12" db="EMBL/GenBank/DDBJ databases">
        <title>Complete sequence of Treponema azotonutricium strain ZAS-9.</title>
        <authorList>
            <person name="Tetu S.G."/>
            <person name="Matson E."/>
            <person name="Ren Q."/>
            <person name="Seshadri R."/>
            <person name="Elbourne L."/>
            <person name="Hassan K.A."/>
            <person name="Durkin A."/>
            <person name="Radune D."/>
            <person name="Mohamoud Y."/>
            <person name="Shay R."/>
            <person name="Jin S."/>
            <person name="Zhang X."/>
            <person name="Lucey K."/>
            <person name="Ballor N.R."/>
            <person name="Ottesen E."/>
            <person name="Rosenthal R."/>
            <person name="Allen A."/>
            <person name="Leadbetter J.R."/>
            <person name="Paulsen I.T."/>
        </authorList>
    </citation>
    <scope>NUCLEOTIDE SEQUENCE [LARGE SCALE GENOMIC DNA]</scope>
    <source>
        <strain evidence="6">ATCC BAA-888 / DSM 13862 / ZAS-9</strain>
    </source>
</reference>
<dbReference type="HOGENOM" id="CLU_063236_8_2_12"/>
<dbReference type="OrthoDB" id="369590at2"/>
<gene>
    <name evidence="5" type="ordered locus">TREAZ_2376</name>
</gene>
<dbReference type="InterPro" id="IPR036390">
    <property type="entry name" value="WH_DNA-bd_sf"/>
</dbReference>
<keyword evidence="3" id="KW-0804">Transcription</keyword>
<dbReference type="PROSITE" id="PS50949">
    <property type="entry name" value="HTH_GNTR"/>
    <property type="match status" value="1"/>
</dbReference>
<dbReference type="STRING" id="545695.TREAZ_2376"/>
<reference evidence="5 6" key="2">
    <citation type="journal article" date="2011" name="ISME J.">
        <title>RNA-seq reveals cooperative metabolic interactions between two termite-gut spirochete species in co-culture.</title>
        <authorList>
            <person name="Rosenthal A.Z."/>
            <person name="Matson E.G."/>
            <person name="Eldar A."/>
            <person name="Leadbetter J.R."/>
        </authorList>
    </citation>
    <scope>NUCLEOTIDE SEQUENCE [LARGE SCALE GENOMIC DNA]</scope>
    <source>
        <strain evidence="6">ATCC BAA-888 / DSM 13862 / ZAS-9</strain>
    </source>
</reference>
<dbReference type="KEGG" id="taz:TREAZ_2376"/>
<dbReference type="SMART" id="SM00866">
    <property type="entry name" value="UTRA"/>
    <property type="match status" value="1"/>
</dbReference>
<dbReference type="InParanoid" id="F5YGE2"/>
<evidence type="ECO:0000256" key="3">
    <source>
        <dbReference type="ARBA" id="ARBA00023163"/>
    </source>
</evidence>
<dbReference type="eggNOG" id="COG2188">
    <property type="taxonomic scope" value="Bacteria"/>
</dbReference>
<dbReference type="AlphaFoldDB" id="F5YGE2"/>
<evidence type="ECO:0000313" key="5">
    <source>
        <dbReference type="EMBL" id="AEF82210.1"/>
    </source>
</evidence>
<organism evidence="5 6">
    <name type="scientific">Leadbettera azotonutricia (strain ATCC BAA-888 / DSM 13862 / ZAS-9)</name>
    <name type="common">Treponema azotonutricium</name>
    <dbReference type="NCBI Taxonomy" id="545695"/>
    <lineage>
        <taxon>Bacteria</taxon>
        <taxon>Pseudomonadati</taxon>
        <taxon>Spirochaetota</taxon>
        <taxon>Spirochaetia</taxon>
        <taxon>Spirochaetales</taxon>
        <taxon>Breznakiellaceae</taxon>
        <taxon>Leadbettera</taxon>
    </lineage>
</organism>
<dbReference type="SUPFAM" id="SSF46785">
    <property type="entry name" value="Winged helix' DNA-binding domain"/>
    <property type="match status" value="1"/>
</dbReference>